<dbReference type="PANTHER" id="PTHR12640:SF0">
    <property type="entry name" value="DOLICHYL-DIPHOSPHOOLIGOSACCHARIDE--PROTEIN GLYCOSYLTRANSFERASE SUBUNIT 2"/>
    <property type="match status" value="1"/>
</dbReference>
<evidence type="ECO:0000313" key="17">
    <source>
        <dbReference type="Proteomes" id="UP000243217"/>
    </source>
</evidence>
<dbReference type="Pfam" id="PF25147">
    <property type="entry name" value="Ribophorin_II_C"/>
    <property type="match status" value="1"/>
</dbReference>
<comment type="subcellular location">
    <subcellularLocation>
        <location evidence="2">Endoplasmic reticulum membrane</location>
        <topology evidence="2">Multi-pass membrane protein</topology>
    </subcellularLocation>
</comment>
<feature type="transmembrane region" description="Helical" evidence="12">
    <location>
        <begin position="275"/>
        <end position="296"/>
    </location>
</feature>
<dbReference type="InterPro" id="IPR056790">
    <property type="entry name" value="Ribophorin_II_C"/>
</dbReference>
<evidence type="ECO:0000256" key="1">
    <source>
        <dbReference type="ARBA" id="ARBA00002791"/>
    </source>
</evidence>
<dbReference type="PANTHER" id="PTHR12640">
    <property type="entry name" value="RIBOPHORIN II"/>
    <property type="match status" value="1"/>
</dbReference>
<sequence length="373" mass="40103">MLRWLMGFMCVGAFVAGEIELLNPVNRGGQDVTLIVTGANAPVLKSMKNANQESIVNDVKLVKAADNSSFSFTLDAKQAIPGLYKLQILDGKASKVVHATLTTQVVIENAKVLGKTLKYGEKLKVVPELVSASGDVFSIDVSIKALATNKPVLAHQAFLRFNQGDVDTTFVLATSADKTKLSAKINIGSESKKFSYLSGVHSVQLILGDTIFENALVWDLGAVDLTLGAAPIEPESPLYAKPLLHDSDVTLKVLPEITHIMRPQDSRPSLAVSNLFTLIVIAPLGGFVLFLLGFGAKLSKFPSGFQAIFALGFITSIASILGLFVVYWLRLTMFATLGYLSIVGCASLFFGHQALGYLANQSLDPNDNKKKKD</sequence>
<feature type="domain" description="Ribophorin II C-terminal" evidence="15">
    <location>
        <begin position="262"/>
        <end position="360"/>
    </location>
</feature>
<evidence type="ECO:0000256" key="10">
    <source>
        <dbReference type="ARBA" id="ARBA00030078"/>
    </source>
</evidence>
<comment type="pathway">
    <text evidence="3">Protein modification; protein glycosylation.</text>
</comment>
<evidence type="ECO:0000256" key="7">
    <source>
        <dbReference type="ARBA" id="ARBA00022824"/>
    </source>
</evidence>
<dbReference type="AlphaFoldDB" id="A0A1W0A5Q1"/>
<dbReference type="GO" id="GO:0008250">
    <property type="term" value="C:oligosaccharyltransferase complex"/>
    <property type="evidence" value="ECO:0007669"/>
    <property type="project" value="InterPro"/>
</dbReference>
<keyword evidence="6 13" id="KW-0732">Signal</keyword>
<feature type="transmembrane region" description="Helical" evidence="12">
    <location>
        <begin position="308"/>
        <end position="330"/>
    </location>
</feature>
<evidence type="ECO:0000256" key="3">
    <source>
        <dbReference type="ARBA" id="ARBA00004922"/>
    </source>
</evidence>
<evidence type="ECO:0000256" key="8">
    <source>
        <dbReference type="ARBA" id="ARBA00022989"/>
    </source>
</evidence>
<feature type="signal peptide" evidence="13">
    <location>
        <begin position="1"/>
        <end position="17"/>
    </location>
</feature>
<evidence type="ECO:0000256" key="2">
    <source>
        <dbReference type="ARBA" id="ARBA00004477"/>
    </source>
</evidence>
<evidence type="ECO:0000259" key="15">
    <source>
        <dbReference type="Pfam" id="PF25147"/>
    </source>
</evidence>
<evidence type="ECO:0000256" key="6">
    <source>
        <dbReference type="ARBA" id="ARBA00022729"/>
    </source>
</evidence>
<reference evidence="16 17" key="1">
    <citation type="journal article" date="2014" name="Genome Biol. Evol.">
        <title>The secreted proteins of Achlya hypogyna and Thraustotheca clavata identify the ancestral oomycete secretome and reveal gene acquisitions by horizontal gene transfer.</title>
        <authorList>
            <person name="Misner I."/>
            <person name="Blouin N."/>
            <person name="Leonard G."/>
            <person name="Richards T.A."/>
            <person name="Lane C.E."/>
        </authorList>
    </citation>
    <scope>NUCLEOTIDE SEQUENCE [LARGE SCALE GENOMIC DNA]</scope>
    <source>
        <strain evidence="16 17">ATCC 34112</strain>
    </source>
</reference>
<organism evidence="16 17">
    <name type="scientific">Thraustotheca clavata</name>
    <dbReference type="NCBI Taxonomy" id="74557"/>
    <lineage>
        <taxon>Eukaryota</taxon>
        <taxon>Sar</taxon>
        <taxon>Stramenopiles</taxon>
        <taxon>Oomycota</taxon>
        <taxon>Saprolegniomycetes</taxon>
        <taxon>Saprolegniales</taxon>
        <taxon>Achlyaceae</taxon>
        <taxon>Thraustotheca</taxon>
    </lineage>
</organism>
<accession>A0A1W0A5Q1</accession>
<keyword evidence="17" id="KW-1185">Reference proteome</keyword>
<evidence type="ECO:0000256" key="4">
    <source>
        <dbReference type="ARBA" id="ARBA00009038"/>
    </source>
</evidence>
<evidence type="ECO:0000256" key="11">
    <source>
        <dbReference type="ARBA" id="ARBA00032139"/>
    </source>
</evidence>
<dbReference type="EMBL" id="JNBS01000439">
    <property type="protein sequence ID" value="OQS05613.1"/>
    <property type="molecule type" value="Genomic_DNA"/>
</dbReference>
<evidence type="ECO:0000256" key="5">
    <source>
        <dbReference type="ARBA" id="ARBA00022692"/>
    </source>
</evidence>
<keyword evidence="8 12" id="KW-1133">Transmembrane helix</keyword>
<gene>
    <name evidence="16" type="ORF">THRCLA_02284</name>
</gene>
<comment type="similarity">
    <text evidence="4">Belongs to the SWP1 family.</text>
</comment>
<evidence type="ECO:0000256" key="13">
    <source>
        <dbReference type="SAM" id="SignalP"/>
    </source>
</evidence>
<proteinExistence type="inferred from homology"/>
<dbReference type="Proteomes" id="UP000243217">
    <property type="component" value="Unassembled WGS sequence"/>
</dbReference>
<evidence type="ECO:0000313" key="16">
    <source>
        <dbReference type="EMBL" id="OQS05613.1"/>
    </source>
</evidence>
<evidence type="ECO:0000256" key="12">
    <source>
        <dbReference type="SAM" id="Phobius"/>
    </source>
</evidence>
<dbReference type="InterPro" id="IPR008814">
    <property type="entry name" value="Swp1"/>
</dbReference>
<comment type="function">
    <text evidence="1">Subunit of the oligosaccharyl transferase (OST) complex that catalyzes the initial transfer of a defined glycan (Glc(3)Man(9)GlcNAc(2) in eukaryotes) from the lipid carrier dolichol-pyrophosphate to an asparagine residue within an Asn-X-Ser/Thr consensus motif in nascent polypeptide chains, the first step in protein N-glycosylation. N-glycosylation occurs cotranslationally and the complex associates with the Sec61 complex at the channel-forming translocon complex that mediates protein translocation across the endoplasmic reticulum (ER). All subunits are required for a maximal enzyme activity.</text>
</comment>
<protein>
    <recommendedName>
        <fullName evidence="11">Ribophorin II</fullName>
    </recommendedName>
    <alternativeName>
        <fullName evidence="10">Ribophorin-2</fullName>
    </alternativeName>
</protein>
<dbReference type="Pfam" id="PF23860">
    <property type="entry name" value="Ribophorin_II_3rd"/>
    <property type="match status" value="1"/>
</dbReference>
<feature type="chain" id="PRO_5044262412" description="Ribophorin II" evidence="13">
    <location>
        <begin position="18"/>
        <end position="373"/>
    </location>
</feature>
<dbReference type="STRING" id="74557.A0A1W0A5Q1"/>
<dbReference type="UniPathway" id="UPA00378"/>
<dbReference type="GO" id="GO:0006487">
    <property type="term" value="P:protein N-linked glycosylation"/>
    <property type="evidence" value="ECO:0007669"/>
    <property type="project" value="TreeGrafter"/>
</dbReference>
<keyword evidence="5 12" id="KW-0812">Transmembrane</keyword>
<feature type="transmembrane region" description="Helical" evidence="12">
    <location>
        <begin position="336"/>
        <end position="359"/>
    </location>
</feature>
<evidence type="ECO:0000256" key="9">
    <source>
        <dbReference type="ARBA" id="ARBA00023136"/>
    </source>
</evidence>
<dbReference type="OrthoDB" id="432292at2759"/>
<name>A0A1W0A5Q1_9STRA</name>
<keyword evidence="9 12" id="KW-0472">Membrane</keyword>
<dbReference type="InterPro" id="IPR055374">
    <property type="entry name" value="Ribophorin_II_3rd"/>
</dbReference>
<keyword evidence="7" id="KW-0256">Endoplasmic reticulum</keyword>
<feature type="domain" description="Ribophorin II third" evidence="14">
    <location>
        <begin position="116"/>
        <end position="225"/>
    </location>
</feature>
<comment type="caution">
    <text evidence="16">The sequence shown here is derived from an EMBL/GenBank/DDBJ whole genome shotgun (WGS) entry which is preliminary data.</text>
</comment>
<evidence type="ECO:0000259" key="14">
    <source>
        <dbReference type="Pfam" id="PF23860"/>
    </source>
</evidence>